<dbReference type="Pfam" id="PF10367">
    <property type="entry name" value="zf-Vps39_C"/>
    <property type="match status" value="1"/>
</dbReference>
<dbReference type="GO" id="GO:0006886">
    <property type="term" value="P:intracellular protein transport"/>
    <property type="evidence" value="ECO:0007669"/>
    <property type="project" value="UniProtKB-UniRule"/>
</dbReference>
<comment type="similarity">
    <text evidence="3">Belongs to the VAM6/VPS39 family.</text>
</comment>
<dbReference type="PANTHER" id="PTHR12894:SF49">
    <property type="entry name" value="VAM6_VPS39-LIKE PROTEIN"/>
    <property type="match status" value="1"/>
</dbReference>
<dbReference type="GO" id="GO:0034058">
    <property type="term" value="P:endosomal vesicle fusion"/>
    <property type="evidence" value="ECO:0007669"/>
    <property type="project" value="TreeGrafter"/>
</dbReference>
<dbReference type="InterPro" id="IPR001180">
    <property type="entry name" value="CNH_dom"/>
</dbReference>
<gene>
    <name evidence="6" type="ORF">MERGE_002653</name>
</gene>
<feature type="repeat" description="CHCR" evidence="4">
    <location>
        <begin position="595"/>
        <end position="750"/>
    </location>
</feature>
<dbReference type="PROSITE" id="PS50219">
    <property type="entry name" value="CNH"/>
    <property type="match status" value="1"/>
</dbReference>
<evidence type="ECO:0000256" key="4">
    <source>
        <dbReference type="PROSITE-ProRule" id="PRU01006"/>
    </source>
</evidence>
<dbReference type="AlphaFoldDB" id="A0A899FXJ5"/>
<keyword evidence="2" id="KW-0472">Membrane</keyword>
<dbReference type="PANTHER" id="PTHR12894">
    <property type="entry name" value="CNH DOMAIN CONTAINING"/>
    <property type="match status" value="1"/>
</dbReference>
<dbReference type="PROSITE" id="PS50236">
    <property type="entry name" value="CHCR"/>
    <property type="match status" value="1"/>
</dbReference>
<dbReference type="Proteomes" id="UP000663699">
    <property type="component" value="Chromosome 6"/>
</dbReference>
<reference evidence="6" key="1">
    <citation type="submission" date="2020-06" db="EMBL/GenBank/DDBJ databases">
        <title>Genomes of multiple members of Pneumocystis genus reveal paths to human pathogen Pneumocystis jirovecii.</title>
        <authorList>
            <person name="Cisse O.H."/>
            <person name="Ma L."/>
            <person name="Dekker J."/>
            <person name="Khil P."/>
            <person name="Jo J."/>
            <person name="Brenchley J."/>
            <person name="Blair R."/>
            <person name="Pahar B."/>
            <person name="Chabe M."/>
            <person name="Van Rompay K.A."/>
            <person name="Keesler R."/>
            <person name="Sukura A."/>
            <person name="Hirsch V."/>
            <person name="Kutty G."/>
            <person name="Liu Y."/>
            <person name="Peng L."/>
            <person name="Chen J."/>
            <person name="Song J."/>
            <person name="Weissenbacher-Lang C."/>
            <person name="Xu J."/>
            <person name="Upham N.S."/>
            <person name="Stajich J.E."/>
            <person name="Cuomo C.A."/>
            <person name="Cushion M.T."/>
            <person name="Kovacs J.A."/>
        </authorList>
    </citation>
    <scope>NUCLEOTIDE SEQUENCE</scope>
    <source>
        <strain evidence="6">2A</strain>
    </source>
</reference>
<dbReference type="InterPro" id="IPR032914">
    <property type="entry name" value="Vam6/VPS39/TRAP1"/>
</dbReference>
<keyword evidence="7" id="KW-1185">Reference proteome</keyword>
<evidence type="ECO:0000256" key="3">
    <source>
        <dbReference type="ARBA" id="ARBA00038201"/>
    </source>
</evidence>
<evidence type="ECO:0000256" key="2">
    <source>
        <dbReference type="ARBA" id="ARBA00023136"/>
    </source>
</evidence>
<dbReference type="EMBL" id="CP054537">
    <property type="protein sequence ID" value="QSL65343.1"/>
    <property type="molecule type" value="Genomic_DNA"/>
</dbReference>
<dbReference type="InterPro" id="IPR019452">
    <property type="entry name" value="VPS39/TGF_beta_rcpt-assoc_1"/>
</dbReference>
<dbReference type="GO" id="GO:0012505">
    <property type="term" value="C:endomembrane system"/>
    <property type="evidence" value="ECO:0007669"/>
    <property type="project" value="UniProtKB-SubCell"/>
</dbReference>
<dbReference type="GO" id="GO:0000329">
    <property type="term" value="C:fungal-type vacuole membrane"/>
    <property type="evidence" value="ECO:0007669"/>
    <property type="project" value="TreeGrafter"/>
</dbReference>
<dbReference type="OrthoDB" id="5325112at2759"/>
<organism evidence="6 7">
    <name type="scientific">Pneumocystis wakefieldiae</name>
    <dbReference type="NCBI Taxonomy" id="38082"/>
    <lineage>
        <taxon>Eukaryota</taxon>
        <taxon>Fungi</taxon>
        <taxon>Dikarya</taxon>
        <taxon>Ascomycota</taxon>
        <taxon>Taphrinomycotina</taxon>
        <taxon>Pneumocystomycetes</taxon>
        <taxon>Pneumocystaceae</taxon>
        <taxon>Pneumocystis</taxon>
    </lineage>
</organism>
<dbReference type="GO" id="GO:0006914">
    <property type="term" value="P:autophagy"/>
    <property type="evidence" value="ECO:0007669"/>
    <property type="project" value="TreeGrafter"/>
</dbReference>
<dbReference type="InterPro" id="IPR000547">
    <property type="entry name" value="Clathrin_H-chain/VPS_repeat"/>
</dbReference>
<evidence type="ECO:0000313" key="7">
    <source>
        <dbReference type="Proteomes" id="UP000663699"/>
    </source>
</evidence>
<feature type="domain" description="CNH" evidence="5">
    <location>
        <begin position="8"/>
        <end position="301"/>
    </location>
</feature>
<name>A0A899FXJ5_9ASCO</name>
<evidence type="ECO:0000256" key="1">
    <source>
        <dbReference type="ARBA" id="ARBA00004184"/>
    </source>
</evidence>
<evidence type="ECO:0000259" key="5">
    <source>
        <dbReference type="PROSITE" id="PS50219"/>
    </source>
</evidence>
<dbReference type="Pfam" id="PF10366">
    <property type="entry name" value="Vps39_1"/>
    <property type="match status" value="1"/>
</dbReference>
<evidence type="ECO:0000313" key="6">
    <source>
        <dbReference type="EMBL" id="QSL65343.1"/>
    </source>
</evidence>
<dbReference type="Pfam" id="PF00780">
    <property type="entry name" value="CNH"/>
    <property type="match status" value="1"/>
</dbReference>
<proteinExistence type="inferred from homology"/>
<accession>A0A899FXJ5</accession>
<comment type="subcellular location">
    <subcellularLocation>
        <location evidence="1">Endomembrane system</location>
        <topology evidence="1">Peripheral membrane protein</topology>
    </subcellularLocation>
</comment>
<dbReference type="InterPro" id="IPR019453">
    <property type="entry name" value="VPS39/TGFA1_Znf"/>
</dbReference>
<sequence>MGNVIFAGIMALNSASFDLVGVINDRVISGSTDGFLNDIRFSQTQPLHLPPVKVSQSPIRQIVCIYEAALIACLIDAQVVLFDLHSLVQQGVLPRSNGALAISLISYLHMDELGIPVVISRLVVVFKRKISVYSWHDSELIANTIDLASNQCIKTLEWINSTKLCFCSVSTCAFADISAGRIFKYISIKDFISLKPLTFKTGANYVGHYKKTSKFIITQVYDNELLLTYNIKSLFMDSNGQLLERSPIIWSLEPTHIVYFHPYFIVVFNQHIEIRNIESYLIIQTFDIANVDDLISQNKLDDALMLFNRVNSVLFQNKTSKIRYIKMMKAYQLFNEGKYKNSMILYSESSSSPIVVMSMFPIEIFDCQQYLNDSSISKYINSSRMFLEKMSKKSGQTPKDFNHPEFNLKVATRALASCYLNDVRRKLSFLISSISQSQEPSQDILDQTLLPKYYFTLPDSNDALTLEEMEKLLEIVDTALFRSYILVSPDLVGSLVRLQNKIQLKVAKDLLEKNKRYKDLIDYFFRKSLHRDALDLLKKLGQGIISDSIYQEQFKGISETIKYIKKLSNDYIEEIFSFIKWPLQVDSDSAMEVFLNNDQQMCLSKKKVYNFLLSLDENLAIQYLEYLIHNLNDLTSEFHDFLIMHYFKNIEEQESDYILEKLLKFLIDSKAYNSAYILEHLPKNNKLLEHKAIILSNLGQHKYALKIYLFEIKDFRKATEYCTKVYSMNNTESSYEIFLILLNLLLKPPDGHEIQLSNALDFLSLYRSYIKIETVASCLPLNIKISDIKLYLETSIQNKTTDIINGKIISSLHIANLTKYQNKLIDACNKKYTITSEKTCGNCHKRLGQSVLAIFPNDSIVHYGCQRAFLKTQMFLLDIFYLFFHSTRKSFFENSSFGLDILYSNVLICLSLDEYIALTVYG</sequence>
<protein>
    <recommendedName>
        <fullName evidence="5">CNH domain-containing protein</fullName>
    </recommendedName>
</protein>